<dbReference type="EMBL" id="AE017143">
    <property type="protein sequence ID" value="AAP95143.1"/>
    <property type="molecule type" value="Genomic_DNA"/>
</dbReference>
<organism evidence="1 2">
    <name type="scientific">Haemophilus ducreyi (strain 35000HP / ATCC 700724)</name>
    <dbReference type="NCBI Taxonomy" id="233412"/>
    <lineage>
        <taxon>Bacteria</taxon>
        <taxon>Pseudomonadati</taxon>
        <taxon>Pseudomonadota</taxon>
        <taxon>Gammaproteobacteria</taxon>
        <taxon>Pasteurellales</taxon>
        <taxon>Pasteurellaceae</taxon>
        <taxon>Haemophilus</taxon>
    </lineage>
</organism>
<keyword evidence="2" id="KW-1185">Reference proteome</keyword>
<name>Q7VPD8_HAEDU</name>
<dbReference type="RefSeq" id="WP_010944197.1">
    <property type="nucleotide sequence ID" value="NC_002940.2"/>
</dbReference>
<dbReference type="AlphaFoldDB" id="Q7VPD8"/>
<dbReference type="HOGENOM" id="CLU_034839_0_0_6"/>
<sequence>MLSVSVVGGEGIELNGPTSGTFNALALKKWTIKVGMQGTPVIDCVVTFNFLGKNPITLHITGSRSTDWAFAPDWGDNVTENLEFLTRVHQSVTGAEQRIARRLSPRRTFEFKVALSAVARQAFESALYGYGSRVWSLPIYTDATRLAESVTAGKAEIHLDTTGRDFSVQGRALLVAGAQKEMVEITAIAPDKLTLKRAIVSNFDRAFTLVYPLRAAVLTDMPIVTRLSDGAATAQVRLQISEHNGWQDDIAHLPTYRNHPVLEPTSEWSEDITAQYMRLIKRLDNETGLPYYLDTANKAFQLTNYRFVLSDRDMQRKLRNLFYYLRGRQRAIWVATSATDVTPVGDLLGKTLDIAFINYTAALQKQTGRQDVRIECTDGRIFYRRIVSAAVVDSNTERLALDGETLHIKQSEILKISFLTLSRLDSDTISWVHHTDADGVATVSVSFRGLRDELEI</sequence>
<accession>Q7VPD8</accession>
<evidence type="ECO:0000313" key="2">
    <source>
        <dbReference type="Proteomes" id="UP000001022"/>
    </source>
</evidence>
<protein>
    <submittedName>
        <fullName evidence="1">Uncharacterized protein</fullName>
    </submittedName>
</protein>
<dbReference type="STRING" id="233412.HD_0148"/>
<dbReference type="eggNOG" id="ENOG502ZBXT">
    <property type="taxonomic scope" value="Bacteria"/>
</dbReference>
<dbReference type="KEGG" id="hdu:HD_0148"/>
<gene>
    <name evidence="1" type="ordered locus">HD_0148</name>
</gene>
<proteinExistence type="predicted"/>
<reference evidence="2" key="1">
    <citation type="submission" date="2003-06" db="EMBL/GenBank/DDBJ databases">
        <title>The complete genome sequence of Haemophilus ducreyi.</title>
        <authorList>
            <person name="Munson R.S. Jr."/>
            <person name="Ray W.C."/>
            <person name="Mahairas G."/>
            <person name="Sabo P."/>
            <person name="Mungur R."/>
            <person name="Johnson L."/>
            <person name="Nguyen D."/>
            <person name="Wang J."/>
            <person name="Forst C."/>
            <person name="Hood L."/>
        </authorList>
    </citation>
    <scope>NUCLEOTIDE SEQUENCE [LARGE SCALE GENOMIC DNA]</scope>
    <source>
        <strain evidence="2">35000HP / ATCC 700724</strain>
    </source>
</reference>
<evidence type="ECO:0000313" key="1">
    <source>
        <dbReference type="EMBL" id="AAP95143.1"/>
    </source>
</evidence>
<dbReference type="Proteomes" id="UP000001022">
    <property type="component" value="Chromosome"/>
</dbReference>